<name>A0A7W5JUI7_9ACTN</name>
<dbReference type="GO" id="GO:0004123">
    <property type="term" value="F:cystathionine gamma-lyase activity"/>
    <property type="evidence" value="ECO:0007669"/>
    <property type="project" value="TreeGrafter"/>
</dbReference>
<dbReference type="GO" id="GO:0019343">
    <property type="term" value="P:cysteine biosynthetic process via cystathionine"/>
    <property type="evidence" value="ECO:0007669"/>
    <property type="project" value="TreeGrafter"/>
</dbReference>
<evidence type="ECO:0000256" key="1">
    <source>
        <dbReference type="ARBA" id="ARBA00001933"/>
    </source>
</evidence>
<dbReference type="InterPro" id="IPR000277">
    <property type="entry name" value="Cys/Met-Metab_PyrdxlP-dep_enz"/>
</dbReference>
<dbReference type="GO" id="GO:0003962">
    <property type="term" value="F:cystathionine gamma-synthase activity"/>
    <property type="evidence" value="ECO:0007669"/>
    <property type="project" value="UniProtKB-EC"/>
</dbReference>
<accession>A0A7W5JUI7</accession>
<organism evidence="7 8">
    <name type="scientific">Microlunatus antarcticus</name>
    <dbReference type="NCBI Taxonomy" id="53388"/>
    <lineage>
        <taxon>Bacteria</taxon>
        <taxon>Bacillati</taxon>
        <taxon>Actinomycetota</taxon>
        <taxon>Actinomycetes</taxon>
        <taxon>Propionibacteriales</taxon>
        <taxon>Propionibacteriaceae</taxon>
        <taxon>Microlunatus</taxon>
    </lineage>
</organism>
<dbReference type="EMBL" id="JACHZG010000001">
    <property type="protein sequence ID" value="MBB3326518.1"/>
    <property type="molecule type" value="Genomic_DNA"/>
</dbReference>
<dbReference type="GO" id="GO:0005737">
    <property type="term" value="C:cytoplasm"/>
    <property type="evidence" value="ECO:0007669"/>
    <property type="project" value="TreeGrafter"/>
</dbReference>
<keyword evidence="3 4" id="KW-0663">Pyridoxal phosphate</keyword>
<evidence type="ECO:0000256" key="3">
    <source>
        <dbReference type="ARBA" id="ARBA00022898"/>
    </source>
</evidence>
<evidence type="ECO:0000256" key="5">
    <source>
        <dbReference type="RuleBase" id="RU362118"/>
    </source>
</evidence>
<dbReference type="EC" id="2.5.1.48" evidence="7"/>
<feature type="region of interest" description="Disordered" evidence="6">
    <location>
        <begin position="1"/>
        <end position="28"/>
    </location>
</feature>
<dbReference type="AlphaFoldDB" id="A0A7W5JUI7"/>
<gene>
    <name evidence="7" type="ORF">FHX39_001462</name>
</gene>
<dbReference type="Proteomes" id="UP000565572">
    <property type="component" value="Unassembled WGS sequence"/>
</dbReference>
<comment type="similarity">
    <text evidence="2 5">Belongs to the trans-sulfuration enzymes family.</text>
</comment>
<evidence type="ECO:0000256" key="2">
    <source>
        <dbReference type="ARBA" id="ARBA00009077"/>
    </source>
</evidence>
<evidence type="ECO:0000313" key="7">
    <source>
        <dbReference type="EMBL" id="MBB3326518.1"/>
    </source>
</evidence>
<dbReference type="InterPro" id="IPR015422">
    <property type="entry name" value="PyrdxlP-dep_Trfase_small"/>
</dbReference>
<comment type="caution">
    <text evidence="7">The sequence shown here is derived from an EMBL/GenBank/DDBJ whole genome shotgun (WGS) entry which is preliminary data.</text>
</comment>
<dbReference type="SUPFAM" id="SSF53383">
    <property type="entry name" value="PLP-dependent transferases"/>
    <property type="match status" value="1"/>
</dbReference>
<sequence>MSSHPDLRPETLAVSLGRPPRTPGAPLNVSPVMASTYVGAHDTAAATTLGYGRDGNDTWTALEDVLGALGRGRALTFASGMAAASAVLEQLAPGGTIVLPSSCYLGVAALVQSRAEKFGWTVRTVDVADTEAVLTAADGADLVWLESPTNPLMEVADLPAIGAALRGRVRTVVDNTFASALVQRPLEHGFDVVVESGTKFVGGHSDLLLGALTVRPDADADDLFADLAAVRHDSGAIPGTMEAWLALRGVRTMPLRVRAAQDSAATLAARLAGHPAVSRVRHPSLPDDPGHARAAATMDGFGSLLSIDLADAGTAERFIDGCALWTHATSLGSVESTFERRRRWSAELPVVPEGLVRLSVGVEHVEDLWRDLEQSLDQL</sequence>
<evidence type="ECO:0000256" key="6">
    <source>
        <dbReference type="SAM" id="MobiDB-lite"/>
    </source>
</evidence>
<dbReference type="PANTHER" id="PTHR11808:SF15">
    <property type="entry name" value="CYSTATHIONINE GAMMA-LYASE"/>
    <property type="match status" value="1"/>
</dbReference>
<dbReference type="Pfam" id="PF01053">
    <property type="entry name" value="Cys_Met_Meta_PP"/>
    <property type="match status" value="1"/>
</dbReference>
<dbReference type="InterPro" id="IPR015421">
    <property type="entry name" value="PyrdxlP-dep_Trfase_major"/>
</dbReference>
<dbReference type="Gene3D" id="3.40.640.10">
    <property type="entry name" value="Type I PLP-dependent aspartate aminotransferase-like (Major domain)"/>
    <property type="match status" value="1"/>
</dbReference>
<evidence type="ECO:0000313" key="8">
    <source>
        <dbReference type="Proteomes" id="UP000565572"/>
    </source>
</evidence>
<dbReference type="InterPro" id="IPR054542">
    <property type="entry name" value="Cys_met_metab_PP"/>
</dbReference>
<evidence type="ECO:0000256" key="4">
    <source>
        <dbReference type="PIRSR" id="PIRSR001434-2"/>
    </source>
</evidence>
<comment type="cofactor">
    <cofactor evidence="1 5">
        <name>pyridoxal 5'-phosphate</name>
        <dbReference type="ChEBI" id="CHEBI:597326"/>
    </cofactor>
</comment>
<proteinExistence type="inferred from homology"/>
<reference evidence="7 8" key="1">
    <citation type="submission" date="2020-08" db="EMBL/GenBank/DDBJ databases">
        <title>Sequencing the genomes of 1000 actinobacteria strains.</title>
        <authorList>
            <person name="Klenk H.-P."/>
        </authorList>
    </citation>
    <scope>NUCLEOTIDE SEQUENCE [LARGE SCALE GENOMIC DNA]</scope>
    <source>
        <strain evidence="7 8">DSM 11053</strain>
    </source>
</reference>
<dbReference type="Gene3D" id="3.90.1150.10">
    <property type="entry name" value="Aspartate Aminotransferase, domain 1"/>
    <property type="match status" value="1"/>
</dbReference>
<dbReference type="GO" id="GO:0030170">
    <property type="term" value="F:pyridoxal phosphate binding"/>
    <property type="evidence" value="ECO:0007669"/>
    <property type="project" value="InterPro"/>
</dbReference>
<keyword evidence="7" id="KW-0808">Transferase</keyword>
<dbReference type="PROSITE" id="PS00868">
    <property type="entry name" value="CYS_MET_METAB_PP"/>
    <property type="match status" value="1"/>
</dbReference>
<feature type="modified residue" description="N6-(pyridoxal phosphate)lysine" evidence="4">
    <location>
        <position position="199"/>
    </location>
</feature>
<dbReference type="RefSeq" id="WP_332836713.1">
    <property type="nucleotide sequence ID" value="NZ_JACHZG010000001.1"/>
</dbReference>
<dbReference type="GO" id="GO:0019346">
    <property type="term" value="P:transsulfuration"/>
    <property type="evidence" value="ECO:0007669"/>
    <property type="project" value="InterPro"/>
</dbReference>
<dbReference type="PIRSF" id="PIRSF001434">
    <property type="entry name" value="CGS"/>
    <property type="match status" value="1"/>
</dbReference>
<dbReference type="InterPro" id="IPR015424">
    <property type="entry name" value="PyrdxlP-dep_Trfase"/>
</dbReference>
<keyword evidence="8" id="KW-1185">Reference proteome</keyword>
<protein>
    <submittedName>
        <fullName evidence="7">Cystathionine gamma-synthase</fullName>
        <ecNumber evidence="7">2.5.1.48</ecNumber>
    </submittedName>
</protein>
<dbReference type="PANTHER" id="PTHR11808">
    <property type="entry name" value="TRANS-SULFURATION ENZYME FAMILY MEMBER"/>
    <property type="match status" value="1"/>
</dbReference>